<dbReference type="Proteomes" id="UP001058533">
    <property type="component" value="Chromosome"/>
</dbReference>
<evidence type="ECO:0000256" key="1">
    <source>
        <dbReference type="SAM" id="MobiDB-lite"/>
    </source>
</evidence>
<dbReference type="EMBL" id="CP101740">
    <property type="protein sequence ID" value="UUL83803.1"/>
    <property type="molecule type" value="Genomic_DNA"/>
</dbReference>
<evidence type="ECO:0000313" key="2">
    <source>
        <dbReference type="EMBL" id="UUL83803.1"/>
    </source>
</evidence>
<sequence>MQEAKAFTIAAGALDTSNAPADRLVLVNQFVPYALPIKGGGWPYALTASQIDRAARFVARMSPADAKKADVPAEIYERAQIWRNRAETDSYIGGDTDDLATTQPTTQVTAQLGTEFGWLFLDRTRLRPAGFALGEHLTTISLAPGEEVTIEQRSFTKIERAFEEASESETTADLELSSTYATELSESLDWQVSLGRKRSDNTGQKVSGSYEGVGVEASASQANDLTDGDNRTARSSTKLTENATRKVAAKQRRQHKTVFKLSQESRFDTSSKRVLRNSNALAPYDLLYFKVQQRLQIFHERYGVRLCWAPSVAEPGKMFLERLNRRRAELRTAALAEVDVGPRPVAPLSPTAGLPQSGQAVEMADRFDPVWGGQSADYTIDIAAPPGYIWDGQAPTVDFDFTMSRPSHANLVTFAQTGSGVRLIVHVGVADCRNPFQPDFWQGRGTATLTCTANFVPAPNPGIDQAYGAAYATYTSQLADYNSRLAIANAAATRAVDMDWDLERAQLIANVDTTTEIIGTLIEQAFPAQVRDDPWELDLWERIFDFPRITIRLYPSWWNGPELNDAKGAADSFLNASWARIYLPIRPEAEAEALRWLMERRIGGPGSTAVEAMIEYLVKELATYRLANFGSDIEAPHATGSTVATCPGIDQPVKCLGYWEESLPTDGTHLEVLQATTSAADDAAKARLDAEGALAAARAKSEDAEANIRTTVASAPFSDLDNIRIHIGGSGPDT</sequence>
<name>A0ABY5LA08_9SPHN</name>
<protein>
    <recommendedName>
        <fullName evidence="4">Phage tail protein</fullName>
    </recommendedName>
</protein>
<feature type="region of interest" description="Disordered" evidence="1">
    <location>
        <begin position="217"/>
        <end position="240"/>
    </location>
</feature>
<accession>A0ABY5LA08</accession>
<proteinExistence type="predicted"/>
<keyword evidence="3" id="KW-1185">Reference proteome</keyword>
<dbReference type="RefSeq" id="WP_256507639.1">
    <property type="nucleotide sequence ID" value="NZ_CP101740.1"/>
</dbReference>
<gene>
    <name evidence="2" type="ORF">NMP03_06305</name>
</gene>
<organism evidence="2 3">
    <name type="scientific">Sphingomonas qomolangmaensis</name>
    <dbReference type="NCBI Taxonomy" id="2918765"/>
    <lineage>
        <taxon>Bacteria</taxon>
        <taxon>Pseudomonadati</taxon>
        <taxon>Pseudomonadota</taxon>
        <taxon>Alphaproteobacteria</taxon>
        <taxon>Sphingomonadales</taxon>
        <taxon>Sphingomonadaceae</taxon>
        <taxon>Sphingomonas</taxon>
    </lineage>
</organism>
<evidence type="ECO:0008006" key="4">
    <source>
        <dbReference type="Google" id="ProtNLM"/>
    </source>
</evidence>
<evidence type="ECO:0000313" key="3">
    <source>
        <dbReference type="Proteomes" id="UP001058533"/>
    </source>
</evidence>
<reference evidence="2" key="1">
    <citation type="submission" date="2022-07" db="EMBL/GenBank/DDBJ databases">
        <title>Sphingomonas sp. nov., a novel bacterium isolated from the north slope of the Mount Everest.</title>
        <authorList>
            <person name="Cui X."/>
            <person name="Liu Y."/>
        </authorList>
    </citation>
    <scope>NUCLEOTIDE SEQUENCE</scope>
    <source>
        <strain evidence="2">S5-59</strain>
    </source>
</reference>